<dbReference type="Gene3D" id="3.10.20.90">
    <property type="entry name" value="Phosphatidylinositol 3-kinase Catalytic Subunit, Chain A, domain 1"/>
    <property type="match status" value="1"/>
</dbReference>
<dbReference type="Proteomes" id="UP000760860">
    <property type="component" value="Unassembled WGS sequence"/>
</dbReference>
<accession>A0A329S692</accession>
<dbReference type="PROSITE" id="PS50053">
    <property type="entry name" value="UBIQUITIN_2"/>
    <property type="match status" value="1"/>
</dbReference>
<evidence type="ECO:0000313" key="6">
    <source>
        <dbReference type="EMBL" id="KAG3201849.1"/>
    </source>
</evidence>
<dbReference type="Proteomes" id="UP000736787">
    <property type="component" value="Unassembled WGS sequence"/>
</dbReference>
<comment type="caution">
    <text evidence="8">The sequence shown here is derived from an EMBL/GenBank/DDBJ whole genome shotgun (WGS) entry which is preliminary data.</text>
</comment>
<dbReference type="EMBL" id="RCMK01001726">
    <property type="protein sequence ID" value="KAG2889325.1"/>
    <property type="molecule type" value="Genomic_DNA"/>
</dbReference>
<dbReference type="PRINTS" id="PR00348">
    <property type="entry name" value="UBIQUITIN"/>
</dbReference>
<name>A0A329S692_9STRA</name>
<keyword evidence="9" id="KW-1185">Reference proteome</keyword>
<protein>
    <recommendedName>
        <fullName evidence="1">Ubiquitin-like domain-containing protein</fullName>
    </recommendedName>
</protein>
<evidence type="ECO:0000313" key="9">
    <source>
        <dbReference type="Proteomes" id="UP000251314"/>
    </source>
</evidence>
<reference evidence="2" key="2">
    <citation type="submission" date="2018-10" db="EMBL/GenBank/DDBJ databases">
        <title>Effector identification in a new, highly contiguous assembly of the strawberry crown rot pathogen Phytophthora cactorum.</title>
        <authorList>
            <person name="Armitage A.D."/>
            <person name="Nellist C.F."/>
            <person name="Bates H."/>
            <person name="Vickerstaff R.J."/>
            <person name="Harrison R.J."/>
        </authorList>
    </citation>
    <scope>NUCLEOTIDE SEQUENCE</scope>
    <source>
        <strain evidence="2">15-7</strain>
        <strain evidence="3">4032</strain>
        <strain evidence="4">4040</strain>
        <strain evidence="5">P415</strain>
        <strain evidence="6">P421</strain>
    </source>
</reference>
<dbReference type="Proteomes" id="UP000697107">
    <property type="component" value="Unassembled WGS sequence"/>
</dbReference>
<dbReference type="Proteomes" id="UP000735874">
    <property type="component" value="Unassembled WGS sequence"/>
</dbReference>
<evidence type="ECO:0000313" key="2">
    <source>
        <dbReference type="EMBL" id="KAG2811313.1"/>
    </source>
</evidence>
<dbReference type="EMBL" id="RCML01002480">
    <property type="protein sequence ID" value="KAG2957784.1"/>
    <property type="molecule type" value="Genomic_DNA"/>
</dbReference>
<gene>
    <name evidence="7" type="ORF">JG687_00019219</name>
    <name evidence="8" type="ORF">PC110_g12254</name>
    <name evidence="2" type="ORF">PC113_g23677</name>
    <name evidence="3" type="ORF">PC115_g23735</name>
    <name evidence="4" type="ORF">PC117_g24707</name>
    <name evidence="5" type="ORF">PC118_g23856</name>
    <name evidence="6" type="ORF">PC129_g23400</name>
</gene>
<sequence length="197" mass="22034">MGEFTLTIPWTDRFEQGLQGIVEVQASDLPEDATIDILTKVLNSKFRAASKKKGSARTVDSILLYGAELDRDRSLDAVIPDLTSSSPRLIAQTKFIPRFVDITIKTLTGKAICLLVPVNDTFGALKKQIYHREGIPPDQQRLMFKARQLEDGRTLEDNEVKASCTMHHASFSWEFVLCSAGFTILERNLTERSAQCS</sequence>
<evidence type="ECO:0000259" key="1">
    <source>
        <dbReference type="PROSITE" id="PS50053"/>
    </source>
</evidence>
<dbReference type="InterPro" id="IPR050158">
    <property type="entry name" value="Ubiquitin_ubiquitin-like"/>
</dbReference>
<evidence type="ECO:0000313" key="7">
    <source>
        <dbReference type="EMBL" id="KAG6942170.1"/>
    </source>
</evidence>
<dbReference type="EMBL" id="RCMG01002343">
    <property type="protein sequence ID" value="KAG2811313.1"/>
    <property type="molecule type" value="Genomic_DNA"/>
</dbReference>
<dbReference type="VEuPathDB" id="FungiDB:PC110_g12254"/>
<dbReference type="Pfam" id="PF00240">
    <property type="entry name" value="ubiquitin"/>
    <property type="match status" value="1"/>
</dbReference>
<dbReference type="EMBL" id="JAENGZ010003106">
    <property type="protein sequence ID" value="KAG6942170.1"/>
    <property type="molecule type" value="Genomic_DNA"/>
</dbReference>
<dbReference type="Proteomes" id="UP000251314">
    <property type="component" value="Unassembled WGS sequence"/>
</dbReference>
<evidence type="ECO:0000313" key="5">
    <source>
        <dbReference type="EMBL" id="KAG2957784.1"/>
    </source>
</evidence>
<dbReference type="Proteomes" id="UP000688947">
    <property type="component" value="Unassembled WGS sequence"/>
</dbReference>
<organism evidence="8 9">
    <name type="scientific">Phytophthora cactorum</name>
    <dbReference type="NCBI Taxonomy" id="29920"/>
    <lineage>
        <taxon>Eukaryota</taxon>
        <taxon>Sar</taxon>
        <taxon>Stramenopiles</taxon>
        <taxon>Oomycota</taxon>
        <taxon>Peronosporomycetes</taxon>
        <taxon>Peronosporales</taxon>
        <taxon>Peronosporaceae</taxon>
        <taxon>Phytophthora</taxon>
    </lineage>
</organism>
<dbReference type="InterPro" id="IPR019956">
    <property type="entry name" value="Ubiquitin_dom"/>
</dbReference>
<reference evidence="8 9" key="1">
    <citation type="submission" date="2018-01" db="EMBL/GenBank/DDBJ databases">
        <title>Draft genome of the strawberry crown rot pathogen Phytophthora cactorum.</title>
        <authorList>
            <person name="Armitage A.D."/>
            <person name="Lysoe E."/>
            <person name="Nellist C.F."/>
            <person name="Harrison R.J."/>
            <person name="Brurberg M.B."/>
        </authorList>
    </citation>
    <scope>NUCLEOTIDE SEQUENCE [LARGE SCALE GENOMIC DNA]</scope>
    <source>
        <strain evidence="8 9">10300</strain>
    </source>
</reference>
<dbReference type="EMBL" id="RCMV01002640">
    <property type="protein sequence ID" value="KAG3201849.1"/>
    <property type="molecule type" value="Genomic_DNA"/>
</dbReference>
<dbReference type="Proteomes" id="UP000774804">
    <property type="component" value="Unassembled WGS sequence"/>
</dbReference>
<dbReference type="InterPro" id="IPR000626">
    <property type="entry name" value="Ubiquitin-like_dom"/>
</dbReference>
<dbReference type="SMART" id="SM00213">
    <property type="entry name" value="UBQ"/>
    <property type="match status" value="1"/>
</dbReference>
<feature type="domain" description="Ubiquitin-like" evidence="1">
    <location>
        <begin position="100"/>
        <end position="167"/>
    </location>
</feature>
<dbReference type="STRING" id="29920.A0A329S692"/>
<dbReference type="SUPFAM" id="SSF54236">
    <property type="entry name" value="Ubiquitin-like"/>
    <property type="match status" value="1"/>
</dbReference>
<dbReference type="OrthoDB" id="428577at2759"/>
<reference evidence="7" key="3">
    <citation type="submission" date="2021-01" db="EMBL/GenBank/DDBJ databases">
        <title>Phytophthora aleatoria, a newly-described species from Pinus radiata is distinct from Phytophthora cactorum isolates based on comparative genomics.</title>
        <authorList>
            <person name="Mcdougal R."/>
            <person name="Panda P."/>
            <person name="Williams N."/>
            <person name="Studholme D.J."/>
        </authorList>
    </citation>
    <scope>NUCLEOTIDE SEQUENCE</scope>
    <source>
        <strain evidence="7">NZFS 3830</strain>
    </source>
</reference>
<dbReference type="AlphaFoldDB" id="A0A329S692"/>
<proteinExistence type="predicted"/>
<dbReference type="PANTHER" id="PTHR10666">
    <property type="entry name" value="UBIQUITIN"/>
    <property type="match status" value="1"/>
</dbReference>
<dbReference type="EMBL" id="MJFZ01000323">
    <property type="protein sequence ID" value="RAW31416.1"/>
    <property type="molecule type" value="Genomic_DNA"/>
</dbReference>
<evidence type="ECO:0000313" key="3">
    <source>
        <dbReference type="EMBL" id="KAG2876066.1"/>
    </source>
</evidence>
<evidence type="ECO:0000313" key="8">
    <source>
        <dbReference type="EMBL" id="RAW31416.1"/>
    </source>
</evidence>
<dbReference type="EMBL" id="RCMI01002521">
    <property type="protein sequence ID" value="KAG2876066.1"/>
    <property type="molecule type" value="Genomic_DNA"/>
</dbReference>
<evidence type="ECO:0000313" key="4">
    <source>
        <dbReference type="EMBL" id="KAG2889325.1"/>
    </source>
</evidence>
<dbReference type="InterPro" id="IPR029071">
    <property type="entry name" value="Ubiquitin-like_domsf"/>
</dbReference>